<dbReference type="Pfam" id="PF08376">
    <property type="entry name" value="NIT"/>
    <property type="match status" value="1"/>
</dbReference>
<dbReference type="AlphaFoldDB" id="A0A076N015"/>
<feature type="domain" description="Histidine kinase/HSP90-like ATPase" evidence="8">
    <location>
        <begin position="533"/>
        <end position="645"/>
    </location>
</feature>
<dbReference type="PANTHER" id="PTHR45436">
    <property type="entry name" value="SENSOR HISTIDINE KINASE YKOH"/>
    <property type="match status" value="1"/>
</dbReference>
<feature type="transmembrane region" description="Helical" evidence="7">
    <location>
        <begin position="20"/>
        <end position="44"/>
    </location>
</feature>
<evidence type="ECO:0000256" key="5">
    <source>
        <dbReference type="ARBA" id="ARBA00022777"/>
    </source>
</evidence>
<dbReference type="GO" id="GO:0004673">
    <property type="term" value="F:protein histidine kinase activity"/>
    <property type="evidence" value="ECO:0007669"/>
    <property type="project" value="UniProtKB-EC"/>
</dbReference>
<dbReference type="Gene3D" id="3.30.565.10">
    <property type="entry name" value="Histidine kinase-like ATPase, C-terminal domain"/>
    <property type="match status" value="1"/>
</dbReference>
<evidence type="ECO:0000313" key="9">
    <source>
        <dbReference type="EMBL" id="AIJ24496.1"/>
    </source>
</evidence>
<protein>
    <recommendedName>
        <fullName evidence="2">histidine kinase</fullName>
        <ecNumber evidence="2">2.7.13.3</ecNumber>
    </recommendedName>
</protein>
<keyword evidence="7" id="KW-0812">Transmembrane</keyword>
<dbReference type="eggNOG" id="COG0642">
    <property type="taxonomic scope" value="Bacteria"/>
</dbReference>
<dbReference type="GO" id="GO:0000160">
    <property type="term" value="P:phosphorelay signal transduction system"/>
    <property type="evidence" value="ECO:0007669"/>
    <property type="project" value="TreeGrafter"/>
</dbReference>
<dbReference type="EC" id="2.7.13.3" evidence="2"/>
<dbReference type="InterPro" id="IPR013587">
    <property type="entry name" value="Nitrate/nitrite_sensing"/>
</dbReference>
<dbReference type="PATRIC" id="fig|1068978.7.peg.4719"/>
<keyword evidence="4" id="KW-0808">Transferase</keyword>
<comment type="catalytic activity">
    <reaction evidence="1">
        <text>ATP + protein L-histidine = ADP + protein N-phospho-L-histidine.</text>
        <dbReference type="EC" id="2.7.13.3"/>
    </reaction>
</comment>
<keyword evidence="5 9" id="KW-0418">Kinase</keyword>
<keyword evidence="7" id="KW-1133">Transmembrane helix</keyword>
<feature type="transmembrane region" description="Helical" evidence="7">
    <location>
        <begin position="320"/>
        <end position="342"/>
    </location>
</feature>
<keyword evidence="3" id="KW-0597">Phosphoprotein</keyword>
<dbReference type="InterPro" id="IPR003594">
    <property type="entry name" value="HATPase_dom"/>
</dbReference>
<dbReference type="SMART" id="SM00387">
    <property type="entry name" value="HATPase_c"/>
    <property type="match status" value="1"/>
</dbReference>
<gene>
    <name evidence="9" type="primary">cvnA5</name>
    <name evidence="9" type="ORF">AMETH_4404</name>
</gene>
<evidence type="ECO:0000256" key="4">
    <source>
        <dbReference type="ARBA" id="ARBA00022679"/>
    </source>
</evidence>
<dbReference type="InterPro" id="IPR050428">
    <property type="entry name" value="TCS_sensor_his_kinase"/>
</dbReference>
<keyword evidence="7" id="KW-0472">Membrane</keyword>
<feature type="region of interest" description="Disordered" evidence="6">
    <location>
        <begin position="730"/>
        <end position="810"/>
    </location>
</feature>
<name>A0A076N015_AMYME</name>
<proteinExistence type="predicted"/>
<feature type="compositionally biased region" description="Pro residues" evidence="6">
    <location>
        <begin position="733"/>
        <end position="742"/>
    </location>
</feature>
<dbReference type="STRING" id="1068978.AMETH_4404"/>
<dbReference type="GO" id="GO:0005886">
    <property type="term" value="C:plasma membrane"/>
    <property type="evidence" value="ECO:0007669"/>
    <property type="project" value="TreeGrafter"/>
</dbReference>
<evidence type="ECO:0000256" key="7">
    <source>
        <dbReference type="SAM" id="Phobius"/>
    </source>
</evidence>
<feature type="compositionally biased region" description="Basic and acidic residues" evidence="6">
    <location>
        <begin position="795"/>
        <end position="810"/>
    </location>
</feature>
<accession>A0A076N015</accession>
<dbReference type="Proteomes" id="UP000062973">
    <property type="component" value="Chromosome"/>
</dbReference>
<sequence>MKNTDDKSGEGHHKSIRKRLTGTVLIPSIALLVMWIAGSGYFLVDAIYVRTVASSVQDVSIPAVTALGAVQQERQLSLVYLERPQVGLRDLQAQQQSIDRSLTSLRSALGEVKSLVPDEIGQRMNQMEASLDQLPVIRAEINLRTISKEQVNDFYNRLLDVSTDLFDSQARLVPDAESTQGGMTSVDIFRASDQMSRAASLASSAFASGQFAPADHLQFAQLVGSYRNQLAKIASYMAPEAGQRYRDLTSSEQWQRLTAAENSIITHGPGVFRENVGGLTVRENDWRDLTTEVSGQLISLTVEQSQLASGAALDKGNVNLWTVIIGSVVALLAAIASIWVAVRVSRTLVDRTLMTRLERLRNDSLELARTRLPSIVNRLKEGEPVDVTAELPRLDHGKDEIGQVAEAFNIAQLTAVQAAASEAKARSGVNNVFLGIAHRNQGLVHRQLQILDRMESREENPEQLKGLFQLDHLATRARRTTENLIILGGKQPGRRWRKPVWLMDVLRAAVSETEHYSRVEVENVPQVAIIGSAVADTIHLVAELVDNATTFSPPGSQVHMTSTLVARGVVVDVADQGLGMKDDVREWANRMMSEPPEFDAMALKADSSLGLFVVARLAARLGLKVMFDSSRYGGTRATILIPSALLANGDQVAENADPEFRGAPATTGTDSYEQEETGRPAGTNGMGRHENNGAAEPARRVPAELPSGRHAEPEPETASETTGVQTISVFEPEPAPAPTPSPRPKRPRAPLPQREPQQNLVAQLRDDPESDATDYHEFSGRTRNTLSAFHKGTRRGRDADAPEDPRATID</sequence>
<dbReference type="PANTHER" id="PTHR45436:SF5">
    <property type="entry name" value="SENSOR HISTIDINE KINASE TRCS"/>
    <property type="match status" value="1"/>
</dbReference>
<evidence type="ECO:0000256" key="1">
    <source>
        <dbReference type="ARBA" id="ARBA00000085"/>
    </source>
</evidence>
<evidence type="ECO:0000259" key="8">
    <source>
        <dbReference type="SMART" id="SM00387"/>
    </source>
</evidence>
<keyword evidence="10" id="KW-1185">Reference proteome</keyword>
<reference evidence="9 10" key="1">
    <citation type="submission" date="2014-07" db="EMBL/GenBank/DDBJ databases">
        <title>Whole Genome Sequence of the Amycolatopsis methanolica 239.</title>
        <authorList>
            <person name="Tang B."/>
        </authorList>
    </citation>
    <scope>NUCLEOTIDE SEQUENCE [LARGE SCALE GENOMIC DNA]</scope>
    <source>
        <strain evidence="9 10">239</strain>
    </source>
</reference>
<feature type="region of interest" description="Disordered" evidence="6">
    <location>
        <begin position="656"/>
        <end position="699"/>
    </location>
</feature>
<dbReference type="InterPro" id="IPR036890">
    <property type="entry name" value="HATPase_C_sf"/>
</dbReference>
<evidence type="ECO:0000256" key="3">
    <source>
        <dbReference type="ARBA" id="ARBA00022553"/>
    </source>
</evidence>
<dbReference type="Pfam" id="PF02518">
    <property type="entry name" value="HATPase_c"/>
    <property type="match status" value="1"/>
</dbReference>
<dbReference type="EMBL" id="CP009110">
    <property type="protein sequence ID" value="AIJ24496.1"/>
    <property type="molecule type" value="Genomic_DNA"/>
</dbReference>
<evidence type="ECO:0000313" key="10">
    <source>
        <dbReference type="Proteomes" id="UP000062973"/>
    </source>
</evidence>
<organism evidence="9 10">
    <name type="scientific">Amycolatopsis methanolica 239</name>
    <dbReference type="NCBI Taxonomy" id="1068978"/>
    <lineage>
        <taxon>Bacteria</taxon>
        <taxon>Bacillati</taxon>
        <taxon>Actinomycetota</taxon>
        <taxon>Actinomycetes</taxon>
        <taxon>Pseudonocardiales</taxon>
        <taxon>Pseudonocardiaceae</taxon>
        <taxon>Amycolatopsis</taxon>
        <taxon>Amycolatopsis methanolica group</taxon>
    </lineage>
</organism>
<evidence type="ECO:0000256" key="6">
    <source>
        <dbReference type="SAM" id="MobiDB-lite"/>
    </source>
</evidence>
<dbReference type="KEGG" id="amq:AMETH_4404"/>
<feature type="compositionally biased region" description="Basic and acidic residues" evidence="6">
    <location>
        <begin position="687"/>
        <end position="699"/>
    </location>
</feature>
<dbReference type="SUPFAM" id="SSF55874">
    <property type="entry name" value="ATPase domain of HSP90 chaperone/DNA topoisomerase II/histidine kinase"/>
    <property type="match status" value="1"/>
</dbReference>
<evidence type="ECO:0000256" key="2">
    <source>
        <dbReference type="ARBA" id="ARBA00012438"/>
    </source>
</evidence>
<dbReference type="OrthoDB" id="3502710at2"/>
<dbReference type="HOGENOM" id="CLU_002554_2_1_11"/>